<evidence type="ECO:0000256" key="7">
    <source>
        <dbReference type="HAMAP-Rule" id="MF_00258"/>
    </source>
</evidence>
<keyword evidence="6 7" id="KW-0961">Cell wall biogenesis/degradation</keyword>
<accession>A0ABU2WDI0</accession>
<evidence type="ECO:0000256" key="4">
    <source>
        <dbReference type="ARBA" id="ARBA00022984"/>
    </source>
</evidence>
<keyword evidence="9" id="KW-1185">Reference proteome</keyword>
<comment type="similarity">
    <text evidence="7">Belongs to the aspartate/glutamate racemases family.</text>
</comment>
<dbReference type="Pfam" id="PF01177">
    <property type="entry name" value="Asp_Glu_race"/>
    <property type="match status" value="1"/>
</dbReference>
<comment type="caution">
    <text evidence="7">Lacks conserved residue(s) required for the propagation of feature annotation.</text>
</comment>
<evidence type="ECO:0000313" key="8">
    <source>
        <dbReference type="EMBL" id="MDT0495935.1"/>
    </source>
</evidence>
<dbReference type="InterPro" id="IPR001920">
    <property type="entry name" value="Asp/Glu_race"/>
</dbReference>
<dbReference type="EC" id="5.1.1.3" evidence="2 7"/>
<feature type="binding site" evidence="7">
    <location>
        <begin position="15"/>
        <end position="16"/>
    </location>
    <ligand>
        <name>substrate</name>
    </ligand>
</feature>
<dbReference type="EMBL" id="JAVRIC010000001">
    <property type="protein sequence ID" value="MDT0495935.1"/>
    <property type="molecule type" value="Genomic_DNA"/>
</dbReference>
<dbReference type="InterPro" id="IPR033134">
    <property type="entry name" value="Asp/Glu_racemase_AS_2"/>
</dbReference>
<dbReference type="SUPFAM" id="SSF53681">
    <property type="entry name" value="Aspartate/glutamate racemase"/>
    <property type="match status" value="2"/>
</dbReference>
<evidence type="ECO:0000256" key="3">
    <source>
        <dbReference type="ARBA" id="ARBA00022960"/>
    </source>
</evidence>
<comment type="function">
    <text evidence="7">Provides the (R)-glutamate required for cell wall biosynthesis.</text>
</comment>
<comment type="pathway">
    <text evidence="7">Cell wall biogenesis; peptidoglycan biosynthesis.</text>
</comment>
<evidence type="ECO:0000256" key="6">
    <source>
        <dbReference type="ARBA" id="ARBA00023316"/>
    </source>
</evidence>
<reference evidence="8 9" key="1">
    <citation type="submission" date="2023-09" db="EMBL/GenBank/DDBJ databases">
        <authorList>
            <person name="Rey-Velasco X."/>
        </authorList>
    </citation>
    <scope>NUCLEOTIDE SEQUENCE [LARGE SCALE GENOMIC DNA]</scope>
    <source>
        <strain evidence="8 9">W345</strain>
    </source>
</reference>
<feature type="active site" description="Proton donor/acceptor" evidence="7">
    <location>
        <position position="189"/>
    </location>
</feature>
<feature type="binding site" evidence="7">
    <location>
        <begin position="190"/>
        <end position="191"/>
    </location>
    <ligand>
        <name>substrate</name>
    </ligand>
</feature>
<feature type="active site" description="Proton donor/acceptor" evidence="7">
    <location>
        <position position="78"/>
    </location>
</feature>
<evidence type="ECO:0000256" key="5">
    <source>
        <dbReference type="ARBA" id="ARBA00023235"/>
    </source>
</evidence>
<keyword evidence="3 7" id="KW-0133">Cell shape</keyword>
<evidence type="ECO:0000313" key="9">
    <source>
        <dbReference type="Proteomes" id="UP001254608"/>
    </source>
</evidence>
<protein>
    <recommendedName>
        <fullName evidence="2 7">Glutamate racemase</fullName>
        <ecNumber evidence="2 7">5.1.1.3</ecNumber>
    </recommendedName>
</protein>
<dbReference type="InterPro" id="IPR004391">
    <property type="entry name" value="Glu_race"/>
</dbReference>
<dbReference type="PANTHER" id="PTHR21198:SF2">
    <property type="entry name" value="GLUTAMATE RACEMASE"/>
    <property type="match status" value="1"/>
</dbReference>
<keyword evidence="4 7" id="KW-0573">Peptidoglycan synthesis</keyword>
<dbReference type="HAMAP" id="MF_00258">
    <property type="entry name" value="Glu_racemase"/>
    <property type="match status" value="1"/>
</dbReference>
<gene>
    <name evidence="7 8" type="primary">murI</name>
    <name evidence="8" type="ORF">RM530_00950</name>
</gene>
<dbReference type="GO" id="GO:0008881">
    <property type="term" value="F:glutamate racemase activity"/>
    <property type="evidence" value="ECO:0007669"/>
    <property type="project" value="UniProtKB-EC"/>
</dbReference>
<comment type="caution">
    <text evidence="8">The sequence shown here is derived from an EMBL/GenBank/DDBJ whole genome shotgun (WGS) entry which is preliminary data.</text>
</comment>
<evidence type="ECO:0000256" key="2">
    <source>
        <dbReference type="ARBA" id="ARBA00013090"/>
    </source>
</evidence>
<dbReference type="Gene3D" id="3.40.50.1860">
    <property type="match status" value="2"/>
</dbReference>
<dbReference type="Proteomes" id="UP001254608">
    <property type="component" value="Unassembled WGS sequence"/>
</dbReference>
<dbReference type="PANTHER" id="PTHR21198">
    <property type="entry name" value="GLUTAMATE RACEMASE"/>
    <property type="match status" value="1"/>
</dbReference>
<dbReference type="NCBIfam" id="TIGR00067">
    <property type="entry name" value="glut_race"/>
    <property type="match status" value="1"/>
</dbReference>
<dbReference type="RefSeq" id="WP_311363327.1">
    <property type="nucleotide sequence ID" value="NZ_JAVRIC010000001.1"/>
</dbReference>
<comment type="catalytic activity">
    <reaction evidence="1 7">
        <text>L-glutamate = D-glutamate</text>
        <dbReference type="Rhea" id="RHEA:12813"/>
        <dbReference type="ChEBI" id="CHEBI:29985"/>
        <dbReference type="ChEBI" id="CHEBI:29986"/>
        <dbReference type="EC" id="5.1.1.3"/>
    </reaction>
</comment>
<evidence type="ECO:0000256" key="1">
    <source>
        <dbReference type="ARBA" id="ARBA00001602"/>
    </source>
</evidence>
<dbReference type="InterPro" id="IPR015942">
    <property type="entry name" value="Asp/Glu/hydantoin_racemase"/>
</dbReference>
<feature type="binding site" evidence="7">
    <location>
        <begin position="47"/>
        <end position="48"/>
    </location>
    <ligand>
        <name>substrate</name>
    </ligand>
</feature>
<proteinExistence type="inferred from homology"/>
<organism evidence="8 9">
    <name type="scientific">Banduia mediterranea</name>
    <dbReference type="NCBI Taxonomy" id="3075609"/>
    <lineage>
        <taxon>Bacteria</taxon>
        <taxon>Pseudomonadati</taxon>
        <taxon>Pseudomonadota</taxon>
        <taxon>Gammaproteobacteria</taxon>
        <taxon>Nevskiales</taxon>
        <taxon>Algiphilaceae</taxon>
        <taxon>Banduia</taxon>
    </lineage>
</organism>
<keyword evidence="5 7" id="KW-0413">Isomerase</keyword>
<sequence length="278" mass="29718">MADRPLSTAPVGLFDSGVGGLSVWREIRRQWPAESTIYFADQAHIPYGPRPPTEILRYAEAITVHLLDLGCKAIVVACNAASAAALYALRSRFPQIPFIGMEPAVKPAAKATQSRVVGVLATPGTLVGALFAQTAQRYAADVRLINQPCPGLVEQIEAGRLESPDTEALLRDLLAPMLDAGADRIVLACTHYPFVAPLIARIAGAGVTIIDPAPAVARQLGRVLETRTLANDGRGCPRHRFLSSGEPAHLETAIEQLLGLHFPAQALPWTSELRLSTS</sequence>
<dbReference type="PROSITE" id="PS00924">
    <property type="entry name" value="ASP_GLU_RACEMASE_2"/>
    <property type="match status" value="1"/>
</dbReference>
<name>A0ABU2WDI0_9GAMM</name>